<protein>
    <recommendedName>
        <fullName evidence="2">Negative regulator of flagellin synthesis</fullName>
    </recommendedName>
</protein>
<evidence type="ECO:0000259" key="7">
    <source>
        <dbReference type="Pfam" id="PF04316"/>
    </source>
</evidence>
<evidence type="ECO:0000256" key="1">
    <source>
        <dbReference type="ARBA" id="ARBA00005322"/>
    </source>
</evidence>
<keyword evidence="8" id="KW-0282">Flagellum</keyword>
<feature type="domain" description="Anti-sigma-28 factor FlgM C-terminal" evidence="7">
    <location>
        <begin position="33"/>
        <end position="81"/>
    </location>
</feature>
<dbReference type="RefSeq" id="WP_290398165.1">
    <property type="nucleotide sequence ID" value="NZ_JAUHLN010000001.1"/>
</dbReference>
<keyword evidence="8" id="KW-0969">Cilium</keyword>
<comment type="caution">
    <text evidence="8">The sequence shown here is derived from an EMBL/GenBank/DDBJ whole genome shotgun (WGS) entry which is preliminary data.</text>
</comment>
<organism evidence="8 9">
    <name type="scientific">Fictibacillus terranigra</name>
    <dbReference type="NCBI Taxonomy" id="3058424"/>
    <lineage>
        <taxon>Bacteria</taxon>
        <taxon>Bacillati</taxon>
        <taxon>Bacillota</taxon>
        <taxon>Bacilli</taxon>
        <taxon>Bacillales</taxon>
        <taxon>Fictibacillaceae</taxon>
        <taxon>Fictibacillus</taxon>
    </lineage>
</organism>
<dbReference type="Proteomes" id="UP001168694">
    <property type="component" value="Unassembled WGS sequence"/>
</dbReference>
<comment type="similarity">
    <text evidence="1">Belongs to the FlgM family.</text>
</comment>
<sequence>MKINSFNLVNINPYMKQNQQYSIKNEEKMKQSDEIQISAEAKDLQSSQQFSASRQDKINEIKIQINSGQYQPDSREIARKFYQFWN</sequence>
<evidence type="ECO:0000256" key="3">
    <source>
        <dbReference type="ARBA" id="ARBA00022491"/>
    </source>
</evidence>
<keyword evidence="9" id="KW-1185">Reference proteome</keyword>
<gene>
    <name evidence="8" type="primary">flgM</name>
    <name evidence="8" type="ORF">QYF49_03115</name>
</gene>
<dbReference type="Pfam" id="PF04316">
    <property type="entry name" value="FlgM"/>
    <property type="match status" value="1"/>
</dbReference>
<evidence type="ECO:0000256" key="2">
    <source>
        <dbReference type="ARBA" id="ARBA00017823"/>
    </source>
</evidence>
<keyword evidence="4" id="KW-1005">Bacterial flagellum biogenesis</keyword>
<evidence type="ECO:0000313" key="8">
    <source>
        <dbReference type="EMBL" id="MDN4072022.1"/>
    </source>
</evidence>
<dbReference type="EMBL" id="JAUHLN010000001">
    <property type="protein sequence ID" value="MDN4072022.1"/>
    <property type="molecule type" value="Genomic_DNA"/>
</dbReference>
<dbReference type="InterPro" id="IPR031316">
    <property type="entry name" value="FlgM_C"/>
</dbReference>
<evidence type="ECO:0000256" key="6">
    <source>
        <dbReference type="ARBA" id="ARBA00023163"/>
    </source>
</evidence>
<keyword evidence="3" id="KW-0678">Repressor</keyword>
<evidence type="ECO:0000256" key="4">
    <source>
        <dbReference type="ARBA" id="ARBA00022795"/>
    </source>
</evidence>
<evidence type="ECO:0000313" key="9">
    <source>
        <dbReference type="Proteomes" id="UP001168694"/>
    </source>
</evidence>
<keyword evidence="8" id="KW-0966">Cell projection</keyword>
<reference evidence="8" key="1">
    <citation type="submission" date="2023-06" db="EMBL/GenBank/DDBJ databases">
        <title>Draft Genome Sequences of Representative Paenibacillus Polymyxa, Bacillus cereus, Fictibacillus sp., and Brevibacillus agri Strains Isolated from Amazonian Dark Earth.</title>
        <authorList>
            <person name="Pellegrinetti T.A."/>
            <person name="Cunha I.C.M."/>
            <person name="Chaves M.G."/>
            <person name="Freitas A.S."/>
            <person name="Silva A.V.R."/>
            <person name="Tsai S.M."/>
            <person name="Mendes L.W."/>
        </authorList>
    </citation>
    <scope>NUCLEOTIDE SEQUENCE</scope>
    <source>
        <strain evidence="8">CENA-BCM004</strain>
    </source>
</reference>
<evidence type="ECO:0000256" key="5">
    <source>
        <dbReference type="ARBA" id="ARBA00023015"/>
    </source>
</evidence>
<dbReference type="SUPFAM" id="SSF101498">
    <property type="entry name" value="Anti-sigma factor FlgM"/>
    <property type="match status" value="1"/>
</dbReference>
<accession>A0ABT8E298</accession>
<dbReference type="InterPro" id="IPR007412">
    <property type="entry name" value="FlgM"/>
</dbReference>
<keyword evidence="6" id="KW-0804">Transcription</keyword>
<keyword evidence="5" id="KW-0805">Transcription regulation</keyword>
<dbReference type="InterPro" id="IPR035890">
    <property type="entry name" value="Anti-sigma-28_factor_FlgM_sf"/>
</dbReference>
<name>A0ABT8E298_9BACL</name>
<proteinExistence type="inferred from homology"/>
<dbReference type="NCBIfam" id="TIGR03824">
    <property type="entry name" value="FlgM_jcvi"/>
    <property type="match status" value="1"/>
</dbReference>